<feature type="transmembrane region" description="Helical" evidence="9">
    <location>
        <begin position="64"/>
        <end position="86"/>
    </location>
</feature>
<dbReference type="GO" id="GO:0015385">
    <property type="term" value="F:sodium:proton antiporter activity"/>
    <property type="evidence" value="ECO:0007669"/>
    <property type="project" value="TreeGrafter"/>
</dbReference>
<dbReference type="RefSeq" id="WP_094090781.1">
    <property type="nucleotide sequence ID" value="NZ_CP016397.1"/>
</dbReference>
<accession>A0A222P1M8</accession>
<evidence type="ECO:0000256" key="9">
    <source>
        <dbReference type="SAM" id="Phobius"/>
    </source>
</evidence>
<dbReference type="OrthoDB" id="9800226at2"/>
<dbReference type="EMBL" id="CP016397">
    <property type="protein sequence ID" value="ASQ45752.1"/>
    <property type="molecule type" value="Genomic_DNA"/>
</dbReference>
<keyword evidence="3 8" id="KW-0813">Transport</keyword>
<feature type="transmembrane region" description="Helical" evidence="9">
    <location>
        <begin position="6"/>
        <end position="26"/>
    </location>
</feature>
<dbReference type="Proteomes" id="UP000201728">
    <property type="component" value="Chromosome"/>
</dbReference>
<evidence type="ECO:0000256" key="4">
    <source>
        <dbReference type="ARBA" id="ARBA00022475"/>
    </source>
</evidence>
<dbReference type="PANTHER" id="PTHR34702">
    <property type="entry name" value="NA(+)/H(+) ANTIPORTER SUBUNIT F1"/>
    <property type="match status" value="1"/>
</dbReference>
<name>A0A222P1M8_9GAMM</name>
<evidence type="ECO:0000256" key="8">
    <source>
        <dbReference type="PIRNR" id="PIRNR028784"/>
    </source>
</evidence>
<protein>
    <submittedName>
        <fullName evidence="10">Na(+)/H(+) antiporter subunit F1</fullName>
    </submittedName>
</protein>
<dbReference type="AlphaFoldDB" id="A0A222P1M8"/>
<proteinExistence type="inferred from homology"/>
<dbReference type="GO" id="GO:0005886">
    <property type="term" value="C:plasma membrane"/>
    <property type="evidence" value="ECO:0007669"/>
    <property type="project" value="UniProtKB-SubCell"/>
</dbReference>
<feature type="transmembrane region" description="Helical" evidence="9">
    <location>
        <begin position="38"/>
        <end position="58"/>
    </location>
</feature>
<evidence type="ECO:0000313" key="10">
    <source>
        <dbReference type="EMBL" id="ASQ45752.1"/>
    </source>
</evidence>
<keyword evidence="5 9" id="KW-0812">Transmembrane</keyword>
<evidence type="ECO:0000256" key="7">
    <source>
        <dbReference type="ARBA" id="ARBA00023136"/>
    </source>
</evidence>
<evidence type="ECO:0000256" key="2">
    <source>
        <dbReference type="ARBA" id="ARBA00009212"/>
    </source>
</evidence>
<comment type="subcellular location">
    <subcellularLocation>
        <location evidence="1 8">Cell membrane</location>
        <topology evidence="1 8">Multi-pass membrane protein</topology>
    </subcellularLocation>
</comment>
<keyword evidence="8" id="KW-0050">Antiport</keyword>
<reference evidence="11" key="1">
    <citation type="submission" date="2016-07" db="EMBL/GenBank/DDBJ databases">
        <authorList>
            <person name="Florea S."/>
            <person name="Webb J.S."/>
            <person name="Jaromczyk J."/>
            <person name="Schardl C.L."/>
        </authorList>
    </citation>
    <scope>NUCLEOTIDE SEQUENCE [LARGE SCALE GENOMIC DNA]</scope>
    <source>
        <strain evidence="11">CDC-D5610</strain>
    </source>
</reference>
<keyword evidence="8" id="KW-0406">Ion transport</keyword>
<evidence type="ECO:0000256" key="5">
    <source>
        <dbReference type="ARBA" id="ARBA00022692"/>
    </source>
</evidence>
<dbReference type="PANTHER" id="PTHR34702:SF1">
    <property type="entry name" value="NA(+)_H(+) ANTIPORTER SUBUNIT F"/>
    <property type="match status" value="1"/>
</dbReference>
<keyword evidence="6 9" id="KW-1133">Transmembrane helix</keyword>
<organism evidence="10 11">
    <name type="scientific">Legionella clemsonensis</name>
    <dbReference type="NCBI Taxonomy" id="1867846"/>
    <lineage>
        <taxon>Bacteria</taxon>
        <taxon>Pseudomonadati</taxon>
        <taxon>Pseudomonadota</taxon>
        <taxon>Gammaproteobacteria</taxon>
        <taxon>Legionellales</taxon>
        <taxon>Legionellaceae</taxon>
        <taxon>Legionella</taxon>
    </lineage>
</organism>
<dbReference type="PIRSF" id="PIRSF028784">
    <property type="entry name" value="MrpF"/>
    <property type="match status" value="1"/>
</dbReference>
<dbReference type="Pfam" id="PF04066">
    <property type="entry name" value="MrpF_PhaF"/>
    <property type="match status" value="1"/>
</dbReference>
<keyword evidence="11" id="KW-1185">Reference proteome</keyword>
<gene>
    <name evidence="10" type="primary">mnhF1</name>
    <name evidence="10" type="ORF">clem_05985</name>
</gene>
<dbReference type="KEGG" id="lcd:clem_05985"/>
<sequence length="95" mass="10443">MRANIFSILTQIPFLLLSAAMITCFFRLILGPTLPDRVVALDLLANLLISATVLYSIITNQAVYIDVVIALALIIFLGTVAFAKLIGWRKDKPPL</sequence>
<evidence type="ECO:0000256" key="1">
    <source>
        <dbReference type="ARBA" id="ARBA00004651"/>
    </source>
</evidence>
<keyword evidence="4 8" id="KW-1003">Cell membrane</keyword>
<evidence type="ECO:0000256" key="6">
    <source>
        <dbReference type="ARBA" id="ARBA00022989"/>
    </source>
</evidence>
<evidence type="ECO:0000256" key="3">
    <source>
        <dbReference type="ARBA" id="ARBA00022448"/>
    </source>
</evidence>
<dbReference type="InterPro" id="IPR007208">
    <property type="entry name" value="MrpF/PhaF-like"/>
</dbReference>
<evidence type="ECO:0000313" key="11">
    <source>
        <dbReference type="Proteomes" id="UP000201728"/>
    </source>
</evidence>
<comment type="similarity">
    <text evidence="2 8">Belongs to the CPA3 antiporters (TC 2.A.63) subunit F family.</text>
</comment>
<keyword evidence="7 8" id="KW-0472">Membrane</keyword>